<keyword evidence="12" id="KW-1185">Reference proteome</keyword>
<dbReference type="SMART" id="SM00091">
    <property type="entry name" value="PAS"/>
    <property type="match status" value="3"/>
</dbReference>
<evidence type="ECO:0000256" key="6">
    <source>
        <dbReference type="PROSITE-ProRule" id="PRU00169"/>
    </source>
</evidence>
<evidence type="ECO:0000256" key="1">
    <source>
        <dbReference type="ARBA" id="ARBA00000085"/>
    </source>
</evidence>
<feature type="modified residue" description="4-aspartylphosphate" evidence="6">
    <location>
        <position position="692"/>
    </location>
</feature>
<dbReference type="SMART" id="SM00387">
    <property type="entry name" value="HATPase_c"/>
    <property type="match status" value="1"/>
</dbReference>
<dbReference type="PROSITE" id="PS50112">
    <property type="entry name" value="PAS"/>
    <property type="match status" value="1"/>
</dbReference>
<dbReference type="InterPro" id="IPR005467">
    <property type="entry name" value="His_kinase_dom"/>
</dbReference>
<feature type="domain" description="Response regulatory" evidence="8">
    <location>
        <begin position="643"/>
        <end position="727"/>
    </location>
</feature>
<dbReference type="CDD" id="cd00130">
    <property type="entry name" value="PAS"/>
    <property type="match status" value="2"/>
</dbReference>
<evidence type="ECO:0000256" key="5">
    <source>
        <dbReference type="ARBA" id="ARBA00022777"/>
    </source>
</evidence>
<keyword evidence="3 6" id="KW-0597">Phosphoprotein</keyword>
<dbReference type="NCBIfam" id="TIGR00229">
    <property type="entry name" value="sensory_box"/>
    <property type="match status" value="2"/>
</dbReference>
<feature type="domain" description="PAC" evidence="10">
    <location>
        <begin position="337"/>
        <end position="393"/>
    </location>
</feature>
<evidence type="ECO:0000259" key="9">
    <source>
        <dbReference type="PROSITE" id="PS50112"/>
    </source>
</evidence>
<dbReference type="SUPFAM" id="SSF52172">
    <property type="entry name" value="CheY-like"/>
    <property type="match status" value="1"/>
</dbReference>
<evidence type="ECO:0000259" key="8">
    <source>
        <dbReference type="PROSITE" id="PS50110"/>
    </source>
</evidence>
<dbReference type="Pfam" id="PF00072">
    <property type="entry name" value="Response_reg"/>
    <property type="match status" value="1"/>
</dbReference>
<dbReference type="Pfam" id="PF08447">
    <property type="entry name" value="PAS_3"/>
    <property type="match status" value="2"/>
</dbReference>
<gene>
    <name evidence="11" type="ORF">IM787_15175</name>
</gene>
<dbReference type="SMART" id="SM00086">
    <property type="entry name" value="PAC"/>
    <property type="match status" value="3"/>
</dbReference>
<dbReference type="SUPFAM" id="SSF47384">
    <property type="entry name" value="Homodimeric domain of signal transducing histidine kinase"/>
    <property type="match status" value="1"/>
</dbReference>
<dbReference type="Pfam" id="PF00512">
    <property type="entry name" value="HisKA"/>
    <property type="match status" value="1"/>
</dbReference>
<dbReference type="Gene3D" id="2.10.70.100">
    <property type="match status" value="1"/>
</dbReference>
<dbReference type="InterPro" id="IPR001610">
    <property type="entry name" value="PAC"/>
</dbReference>
<dbReference type="RefSeq" id="WP_193677517.1">
    <property type="nucleotide sequence ID" value="NZ_JADDIV010000004.1"/>
</dbReference>
<evidence type="ECO:0000259" key="10">
    <source>
        <dbReference type="PROSITE" id="PS50113"/>
    </source>
</evidence>
<dbReference type="InterPro" id="IPR013655">
    <property type="entry name" value="PAS_fold_3"/>
</dbReference>
<organism evidence="11 12">
    <name type="scientific">Ramlibacter pallidus</name>
    <dbReference type="NCBI Taxonomy" id="2780087"/>
    <lineage>
        <taxon>Bacteria</taxon>
        <taxon>Pseudomonadati</taxon>
        <taxon>Pseudomonadota</taxon>
        <taxon>Betaproteobacteria</taxon>
        <taxon>Burkholderiales</taxon>
        <taxon>Comamonadaceae</taxon>
        <taxon>Ramlibacter</taxon>
    </lineage>
</organism>
<dbReference type="CDD" id="cd00082">
    <property type="entry name" value="HisKA"/>
    <property type="match status" value="1"/>
</dbReference>
<dbReference type="EC" id="2.7.13.3" evidence="2"/>
<evidence type="ECO:0000256" key="4">
    <source>
        <dbReference type="ARBA" id="ARBA00022679"/>
    </source>
</evidence>
<dbReference type="Gene3D" id="3.40.50.2300">
    <property type="match status" value="1"/>
</dbReference>
<feature type="domain" description="PAS" evidence="9">
    <location>
        <begin position="264"/>
        <end position="334"/>
    </location>
</feature>
<dbReference type="Proteomes" id="UP000806285">
    <property type="component" value="Unassembled WGS sequence"/>
</dbReference>
<dbReference type="PROSITE" id="PS50110">
    <property type="entry name" value="RESPONSE_REGULATORY"/>
    <property type="match status" value="1"/>
</dbReference>
<dbReference type="InterPro" id="IPR035965">
    <property type="entry name" value="PAS-like_dom_sf"/>
</dbReference>
<dbReference type="Pfam" id="PF13426">
    <property type="entry name" value="PAS_9"/>
    <property type="match status" value="1"/>
</dbReference>
<dbReference type="InterPro" id="IPR001789">
    <property type="entry name" value="Sig_transdc_resp-reg_receiver"/>
</dbReference>
<evidence type="ECO:0000313" key="12">
    <source>
        <dbReference type="Proteomes" id="UP000806285"/>
    </source>
</evidence>
<dbReference type="PRINTS" id="PR00344">
    <property type="entry name" value="BCTRLSENSOR"/>
</dbReference>
<accession>A0ABR9S5V3</accession>
<dbReference type="InterPro" id="IPR003594">
    <property type="entry name" value="HATPase_dom"/>
</dbReference>
<dbReference type="InterPro" id="IPR052162">
    <property type="entry name" value="Sensor_kinase/Photoreceptor"/>
</dbReference>
<keyword evidence="4" id="KW-0808">Transferase</keyword>
<dbReference type="PANTHER" id="PTHR43304:SF1">
    <property type="entry name" value="PAC DOMAIN-CONTAINING PROTEIN"/>
    <property type="match status" value="1"/>
</dbReference>
<dbReference type="InterPro" id="IPR000014">
    <property type="entry name" value="PAS"/>
</dbReference>
<dbReference type="InterPro" id="IPR011006">
    <property type="entry name" value="CheY-like_superfamily"/>
</dbReference>
<comment type="caution">
    <text evidence="11">The sequence shown here is derived from an EMBL/GenBank/DDBJ whole genome shotgun (WGS) entry which is preliminary data.</text>
</comment>
<feature type="domain" description="PAC" evidence="10">
    <location>
        <begin position="83"/>
        <end position="135"/>
    </location>
</feature>
<dbReference type="Gene3D" id="1.10.287.130">
    <property type="match status" value="1"/>
</dbReference>
<dbReference type="Gene3D" id="3.30.450.20">
    <property type="entry name" value="PAS domain"/>
    <property type="match status" value="3"/>
</dbReference>
<name>A0ABR9S5V3_9BURK</name>
<dbReference type="SUPFAM" id="SSF55785">
    <property type="entry name" value="PYP-like sensor domain (PAS domain)"/>
    <property type="match status" value="3"/>
</dbReference>
<dbReference type="InterPro" id="IPR000700">
    <property type="entry name" value="PAS-assoc_C"/>
</dbReference>
<evidence type="ECO:0000259" key="7">
    <source>
        <dbReference type="PROSITE" id="PS50109"/>
    </source>
</evidence>
<dbReference type="InterPro" id="IPR003661">
    <property type="entry name" value="HisK_dim/P_dom"/>
</dbReference>
<dbReference type="InterPro" id="IPR036890">
    <property type="entry name" value="HATPase_C_sf"/>
</dbReference>
<feature type="domain" description="Histidine kinase" evidence="7">
    <location>
        <begin position="404"/>
        <end position="622"/>
    </location>
</feature>
<dbReference type="PROSITE" id="PS50109">
    <property type="entry name" value="HIS_KIN"/>
    <property type="match status" value="1"/>
</dbReference>
<evidence type="ECO:0000256" key="3">
    <source>
        <dbReference type="ARBA" id="ARBA00022553"/>
    </source>
</evidence>
<dbReference type="InterPro" id="IPR036097">
    <property type="entry name" value="HisK_dim/P_sf"/>
</dbReference>
<feature type="domain" description="PAC" evidence="10">
    <location>
        <begin position="211"/>
        <end position="263"/>
    </location>
</feature>
<reference evidence="11 12" key="1">
    <citation type="submission" date="2020-10" db="EMBL/GenBank/DDBJ databases">
        <title>Ramlibacter sp. HM2 16S ribosomal RNA gene Genome sequencing and assembly.</title>
        <authorList>
            <person name="Kang M."/>
        </authorList>
    </citation>
    <scope>NUCLEOTIDE SEQUENCE [LARGE SCALE GENOMIC DNA]</scope>
    <source>
        <strain evidence="11 12">HM2</strain>
    </source>
</reference>
<protein>
    <recommendedName>
        <fullName evidence="2">histidine kinase</fullName>
        <ecNumber evidence="2">2.7.13.3</ecNumber>
    </recommendedName>
</protein>
<evidence type="ECO:0000313" key="11">
    <source>
        <dbReference type="EMBL" id="MBE7368903.1"/>
    </source>
</evidence>
<proteinExistence type="predicted"/>
<dbReference type="SUPFAM" id="SSF55874">
    <property type="entry name" value="ATPase domain of HSP90 chaperone/DNA topoisomerase II/histidine kinase"/>
    <property type="match status" value="1"/>
</dbReference>
<dbReference type="Gene3D" id="3.30.565.10">
    <property type="entry name" value="Histidine kinase-like ATPase, C-terminal domain"/>
    <property type="match status" value="1"/>
</dbReference>
<dbReference type="Pfam" id="PF02518">
    <property type="entry name" value="HATPase_c"/>
    <property type="match status" value="1"/>
</dbReference>
<comment type="catalytic activity">
    <reaction evidence="1">
        <text>ATP + protein L-histidine = ADP + protein N-phospho-L-histidine.</text>
        <dbReference type="EC" id="2.7.13.3"/>
    </reaction>
</comment>
<dbReference type="PANTHER" id="PTHR43304">
    <property type="entry name" value="PHYTOCHROME-LIKE PROTEIN CPH1"/>
    <property type="match status" value="1"/>
</dbReference>
<dbReference type="EMBL" id="JADDIV010000004">
    <property type="protein sequence ID" value="MBE7368903.1"/>
    <property type="molecule type" value="Genomic_DNA"/>
</dbReference>
<sequence length="727" mass="79829">MNPPPGSDTAASDFRAFADHAAVIMWITDATGHCIALNNKWYAFTGQAPGEGEGIGWTNAVHEADRLAAKTTFLAASAAKVGYQAEYRLRRHDGAYRWVIDFAEPRFGEGGEYAGYIGSVIDITERKEAEEALRAANARLQRAQAAAKLGTFEWDMRSNRLEWSEGIYPLLGLEPFSRAPSMDLVMKCVPEGDREGLSRVMARITSTVGEFDVEFRVVGADGKERWIATIAEVQAGADGRPAIMRGVDIDVTERRRNRQALAESNAHLTAAFEQTAAGMCEVDPTGRILRVNQRYCEVVGRPAEELLRLRMQDITHAEDLAANLALFGKVVETGEAFQIEKRYLRPDGTTVWVNNTVSRIVLPGETDAEKRISVLAVVVDITAGKAAENALRLADRRKDEFLAMLAHELRNPLAPIGAAAAILKLARGDEARTLRACDIISRQVKHMTGLVDDLLDVSRVTRGLVRLERKSVDVKRVVSEALEQARPLIEQRQHRLFVQTSPSPAFVEGDHNRLVQVVGNLLHNAAKFTPERGRITLATDVDEGFVKISVEDDGVGMTPEMIASAFELFSQAERTLDRSQGGLGIGLALVRSLVDMHGGRVSAESEGTDRGSRFEVCLPLTAPPEEAHGTTHPLDRSEGKRLTVLVVDDNVDAAQTLAMLIEAMGHDVHVLHDPRGALQRAEEVRPDLCLLDIGLPYIDGIRLARMFRESPAFGALRLPSAPCAWRR</sequence>
<dbReference type="SMART" id="SM00388">
    <property type="entry name" value="HisKA"/>
    <property type="match status" value="1"/>
</dbReference>
<evidence type="ECO:0000256" key="2">
    <source>
        <dbReference type="ARBA" id="ARBA00012438"/>
    </source>
</evidence>
<dbReference type="InterPro" id="IPR004358">
    <property type="entry name" value="Sig_transdc_His_kin-like_C"/>
</dbReference>
<dbReference type="PROSITE" id="PS50113">
    <property type="entry name" value="PAC"/>
    <property type="match status" value="3"/>
</dbReference>
<keyword evidence="5" id="KW-0418">Kinase</keyword>